<dbReference type="GO" id="GO:0015693">
    <property type="term" value="P:magnesium ion transport"/>
    <property type="evidence" value="ECO:0007669"/>
    <property type="project" value="UniProtKB-ARBA"/>
</dbReference>
<evidence type="ECO:0000256" key="4">
    <source>
        <dbReference type="ARBA" id="ARBA00022737"/>
    </source>
</evidence>
<dbReference type="InterPro" id="IPR000644">
    <property type="entry name" value="CBS_dom"/>
</dbReference>
<dbReference type="InterPro" id="IPR045095">
    <property type="entry name" value="ACDP"/>
</dbReference>
<name>A0A0N4U9N3_DRAME</name>
<dbReference type="OrthoDB" id="5353557at2759"/>
<dbReference type="GO" id="GO:0040018">
    <property type="term" value="P:positive regulation of multicellular organism growth"/>
    <property type="evidence" value="ECO:0007669"/>
    <property type="project" value="UniProtKB-ARBA"/>
</dbReference>
<dbReference type="SUPFAM" id="SSF54631">
    <property type="entry name" value="CBS-domain pair"/>
    <property type="match status" value="1"/>
</dbReference>
<dbReference type="GO" id="GO:0032026">
    <property type="term" value="P:response to magnesium ion"/>
    <property type="evidence" value="ECO:0007669"/>
    <property type="project" value="UniProtKB-ARBA"/>
</dbReference>
<dbReference type="InterPro" id="IPR002550">
    <property type="entry name" value="CNNM"/>
</dbReference>
<dbReference type="PROSITE" id="PS51846">
    <property type="entry name" value="CNNM"/>
    <property type="match status" value="1"/>
</dbReference>
<dbReference type="GO" id="GO:0040026">
    <property type="term" value="P:positive regulation of vulval development"/>
    <property type="evidence" value="ECO:0007669"/>
    <property type="project" value="UniProtKB-ARBA"/>
</dbReference>
<evidence type="ECO:0000256" key="10">
    <source>
        <dbReference type="PROSITE-ProRule" id="PRU01193"/>
    </source>
</evidence>
<organism evidence="15 17">
    <name type="scientific">Dracunculus medinensis</name>
    <name type="common">Guinea worm</name>
    <dbReference type="NCBI Taxonomy" id="318479"/>
    <lineage>
        <taxon>Eukaryota</taxon>
        <taxon>Metazoa</taxon>
        <taxon>Ecdysozoa</taxon>
        <taxon>Nematoda</taxon>
        <taxon>Chromadorea</taxon>
        <taxon>Rhabditida</taxon>
        <taxon>Spirurina</taxon>
        <taxon>Dracunculoidea</taxon>
        <taxon>Dracunculidae</taxon>
        <taxon>Dracunculus</taxon>
    </lineage>
</organism>
<keyword evidence="6" id="KW-0813">Transport</keyword>
<keyword evidence="6" id="KW-0406">Ion transport</keyword>
<dbReference type="PANTHER" id="PTHR12064:SF94">
    <property type="entry name" value="UNEXTENDED PROTEIN"/>
    <property type="match status" value="1"/>
</dbReference>
<dbReference type="InterPro" id="IPR044751">
    <property type="entry name" value="Ion_transp-like_CBS"/>
</dbReference>
<evidence type="ECO:0000313" key="15">
    <source>
        <dbReference type="Proteomes" id="UP000038040"/>
    </source>
</evidence>
<dbReference type="STRING" id="318479.A0A0N4U9N3"/>
<evidence type="ECO:0000259" key="12">
    <source>
        <dbReference type="PROSITE" id="PS51371"/>
    </source>
</evidence>
<protein>
    <submittedName>
        <fullName evidence="17">Metal transporter CNNM4</fullName>
    </submittedName>
</protein>
<feature type="transmembrane region" description="Helical" evidence="11">
    <location>
        <begin position="184"/>
        <end position="204"/>
    </location>
</feature>
<dbReference type="CDD" id="cd04590">
    <property type="entry name" value="CBS_pair_CorC_HlyC_assoc"/>
    <property type="match status" value="1"/>
</dbReference>
<evidence type="ECO:0000256" key="9">
    <source>
        <dbReference type="PROSITE-ProRule" id="PRU00703"/>
    </source>
</evidence>
<dbReference type="PANTHER" id="PTHR12064">
    <property type="entry name" value="METAL TRANSPORTER CNNM"/>
    <property type="match status" value="1"/>
</dbReference>
<evidence type="ECO:0000256" key="1">
    <source>
        <dbReference type="ARBA" id="ARBA00004554"/>
    </source>
</evidence>
<dbReference type="GO" id="GO:1905941">
    <property type="term" value="P:positive regulation of gonad development"/>
    <property type="evidence" value="ECO:0007669"/>
    <property type="project" value="UniProtKB-ARBA"/>
</dbReference>
<proteinExistence type="inferred from homology"/>
<dbReference type="GO" id="GO:0016323">
    <property type="term" value="C:basolateral plasma membrane"/>
    <property type="evidence" value="ECO:0007669"/>
    <property type="project" value="UniProtKB-SubCell"/>
</dbReference>
<evidence type="ECO:0000313" key="17">
    <source>
        <dbReference type="WBParaSite" id="DME_0000380701-mRNA-1"/>
    </source>
</evidence>
<comment type="subcellular location">
    <subcellularLocation>
        <location evidence="1">Basolateral cell membrane</location>
        <topology evidence="1">Multi-pass membrane protein</topology>
    </subcellularLocation>
</comment>
<keyword evidence="7 9" id="KW-0129">CBS domain</keyword>
<gene>
    <name evidence="14" type="ORF">DME_LOCUS7812</name>
</gene>
<feature type="domain" description="CBS" evidence="12">
    <location>
        <begin position="398"/>
        <end position="467"/>
    </location>
</feature>
<evidence type="ECO:0000256" key="11">
    <source>
        <dbReference type="SAM" id="Phobius"/>
    </source>
</evidence>
<dbReference type="GO" id="GO:0022857">
    <property type="term" value="F:transmembrane transporter activity"/>
    <property type="evidence" value="ECO:0007669"/>
    <property type="project" value="TreeGrafter"/>
</dbReference>
<keyword evidence="3 10" id="KW-0812">Transmembrane</keyword>
<dbReference type="GO" id="GO:0010960">
    <property type="term" value="P:magnesium ion homeostasis"/>
    <property type="evidence" value="ECO:0007669"/>
    <property type="project" value="InterPro"/>
</dbReference>
<evidence type="ECO:0000313" key="14">
    <source>
        <dbReference type="EMBL" id="VDN57839.1"/>
    </source>
</evidence>
<dbReference type="InterPro" id="IPR046342">
    <property type="entry name" value="CBS_dom_sf"/>
</dbReference>
<dbReference type="Gene3D" id="3.10.580.10">
    <property type="entry name" value="CBS-domain"/>
    <property type="match status" value="1"/>
</dbReference>
<accession>A0A0N4U9N3</accession>
<evidence type="ECO:0000256" key="7">
    <source>
        <dbReference type="ARBA" id="ARBA00023122"/>
    </source>
</evidence>
<evidence type="ECO:0000256" key="3">
    <source>
        <dbReference type="ARBA" id="ARBA00022692"/>
    </source>
</evidence>
<keyword evidence="16" id="KW-1185">Reference proteome</keyword>
<reference evidence="14 16" key="2">
    <citation type="submission" date="2018-11" db="EMBL/GenBank/DDBJ databases">
        <authorList>
            <consortium name="Pathogen Informatics"/>
        </authorList>
    </citation>
    <scope>NUCLEOTIDE SEQUENCE [LARGE SCALE GENOMIC DNA]</scope>
</reference>
<dbReference type="Pfam" id="PF00571">
    <property type="entry name" value="CBS"/>
    <property type="match status" value="1"/>
</dbReference>
<dbReference type="Pfam" id="PF01595">
    <property type="entry name" value="CNNM"/>
    <property type="match status" value="1"/>
</dbReference>
<dbReference type="FunFam" id="3.10.580.10:FF:000006">
    <property type="entry name" value="DUF21 and CBS domain protein"/>
    <property type="match status" value="1"/>
</dbReference>
<dbReference type="Proteomes" id="UP000274756">
    <property type="component" value="Unassembled WGS sequence"/>
</dbReference>
<dbReference type="EMBL" id="UYYG01001163">
    <property type="protein sequence ID" value="VDN57839.1"/>
    <property type="molecule type" value="Genomic_DNA"/>
</dbReference>
<evidence type="ECO:0000256" key="6">
    <source>
        <dbReference type="ARBA" id="ARBA00023065"/>
    </source>
</evidence>
<reference evidence="17" key="1">
    <citation type="submission" date="2017-02" db="UniProtKB">
        <authorList>
            <consortium name="WormBaseParasite"/>
        </authorList>
    </citation>
    <scope>IDENTIFICATION</scope>
</reference>
<evidence type="ECO:0000259" key="13">
    <source>
        <dbReference type="PROSITE" id="PS51846"/>
    </source>
</evidence>
<keyword evidence="5 10" id="KW-1133">Transmembrane helix</keyword>
<evidence type="ECO:0000313" key="16">
    <source>
        <dbReference type="Proteomes" id="UP000274756"/>
    </source>
</evidence>
<dbReference type="GO" id="GO:0008340">
    <property type="term" value="P:determination of adult lifespan"/>
    <property type="evidence" value="ECO:0007669"/>
    <property type="project" value="UniProtKB-ARBA"/>
</dbReference>
<evidence type="ECO:0000256" key="8">
    <source>
        <dbReference type="ARBA" id="ARBA00023136"/>
    </source>
</evidence>
<comment type="similarity">
    <text evidence="2">Belongs to the ACDP family.</text>
</comment>
<dbReference type="WBParaSite" id="DME_0000380701-mRNA-1">
    <property type="protein sequence ID" value="DME_0000380701-mRNA-1"/>
    <property type="gene ID" value="DME_0000380701"/>
</dbReference>
<evidence type="ECO:0000256" key="5">
    <source>
        <dbReference type="ARBA" id="ARBA00022989"/>
    </source>
</evidence>
<evidence type="ECO:0000256" key="2">
    <source>
        <dbReference type="ARBA" id="ARBA00010484"/>
    </source>
</evidence>
<feature type="domain" description="CNNM transmembrane" evidence="13">
    <location>
        <begin position="180"/>
        <end position="319"/>
    </location>
</feature>
<dbReference type="AlphaFoldDB" id="A0A0N4U9N3"/>
<dbReference type="Pfam" id="PF25562">
    <property type="entry name" value="CNBH_CNNM2_C"/>
    <property type="match status" value="1"/>
</dbReference>
<keyword evidence="4" id="KW-0677">Repeat</keyword>
<dbReference type="PROSITE" id="PS51371">
    <property type="entry name" value="CBS"/>
    <property type="match status" value="1"/>
</dbReference>
<sequence length="744" mass="85264">MSKCIEMYDSEHGIMYLRLMEMLVIWFAIPMNSHKISNIRDVEAEMVTYQVKPYVSGIRLVNLPNQNDFITYSEAGESIIYPESTLRVVLFGYHLDRIGTISLTTDNCFNSISQITHSEFIVQTMKRIDFVAHFAESDAPYRICYKERISSKESSEEEEDMIMLDEMRTWISTEKPTRIYYLPIYLQIGIIFVLFCMSALFSGLNLGLMALSPQELLLIQKSASFGIVVIGEIIPQSICVKKGLAVGAYTIWLTRTFMILTFPLSYPISKVLDVFLGEESPVYDRCNAENEELADDLKIAVGAMEICDKTVGDVLTKIEVNYKITLSELKVMRDVFMIPESMPLDAANIAAIIRRGYSRIPVYKDDDRNHIVSLLMIKDLALIDPRDNFTVRTVCDFYNYPLRFVNNQSSLRSMLEEFKEGNYHLAIVESVYTIYDPKTGERRRELLGIVTLEDIVEEILQAEIVDESDAITDNVYRSRRIYKKDPNITKILAHEEFSKELSLAMERMVIYWLKQSHSIFADEYIDHRALSSLLRRNIKQVDLSYSPRIFGNLVSKGDRVHLYHFNKPSHRFIVIIEGRAIASYGNMEFETGPWNSYGYEILDQLDELISGETSVDKLSMSDSIQFIPDFDLYVNEFCRFLQINSTSYLNAFEVTKIARATRFGKLLGSNRTLTALKTSKRLDKSGFPRGVSETILKQLVPKTALNGILSSDILTAKRRSNSDSIHVFDARISELQKIEAVTNV</sequence>
<keyword evidence="8 10" id="KW-0472">Membrane</keyword>
<dbReference type="Proteomes" id="UP000038040">
    <property type="component" value="Unplaced"/>
</dbReference>